<reference evidence="2" key="1">
    <citation type="submission" date="2021-03" db="EMBL/GenBank/DDBJ databases">
        <authorList>
            <person name="Tagirdzhanova G."/>
        </authorList>
    </citation>
    <scope>NUCLEOTIDE SEQUENCE</scope>
</reference>
<comment type="caution">
    <text evidence="2">The sequence shown here is derived from an EMBL/GenBank/DDBJ whole genome shotgun (WGS) entry which is preliminary data.</text>
</comment>
<evidence type="ECO:0000313" key="3">
    <source>
        <dbReference type="Proteomes" id="UP000664169"/>
    </source>
</evidence>
<feature type="compositionally biased region" description="Basic and acidic residues" evidence="1">
    <location>
        <begin position="258"/>
        <end position="267"/>
    </location>
</feature>
<dbReference type="OrthoDB" id="4725598at2759"/>
<evidence type="ECO:0000256" key="1">
    <source>
        <dbReference type="SAM" id="MobiDB-lite"/>
    </source>
</evidence>
<dbReference type="AlphaFoldDB" id="A0A8H3EDZ4"/>
<keyword evidence="3" id="KW-1185">Reference proteome</keyword>
<accession>A0A8H3EDZ4</accession>
<protein>
    <submittedName>
        <fullName evidence="2">Uncharacterized protein</fullName>
    </submittedName>
</protein>
<organism evidence="2 3">
    <name type="scientific">Gomphillus americanus</name>
    <dbReference type="NCBI Taxonomy" id="1940652"/>
    <lineage>
        <taxon>Eukaryota</taxon>
        <taxon>Fungi</taxon>
        <taxon>Dikarya</taxon>
        <taxon>Ascomycota</taxon>
        <taxon>Pezizomycotina</taxon>
        <taxon>Lecanoromycetes</taxon>
        <taxon>OSLEUM clade</taxon>
        <taxon>Ostropomycetidae</taxon>
        <taxon>Ostropales</taxon>
        <taxon>Graphidaceae</taxon>
        <taxon>Gomphilloideae</taxon>
        <taxon>Gomphillus</taxon>
    </lineage>
</organism>
<dbReference type="Proteomes" id="UP000664169">
    <property type="component" value="Unassembled WGS sequence"/>
</dbReference>
<gene>
    <name evidence="2" type="ORF">GOMPHAMPRED_002944</name>
</gene>
<proteinExistence type="predicted"/>
<name>A0A8H3EDZ4_9LECA</name>
<sequence>MIHECGWCRGNINLDNITASGLLFDFSHARSKGSLSAHDWKDFKKQDRQDVELCYKQAVGLKSSEAALALLNSDFDGPSRQAELAELLHKSIATEELVKKLEKITDPTSSLALEMSGAYMSRSKPSSRAASPVSVPIKACIMYKDAAQSSIDLLGRGDKYTIRLQMDYATYLEESSRYSGALDVIAALKLNSKDSLGLWRDRILQSEGRLRYRRATQRHRERSMPVEQASIEDNKENVPESEQNSTLKKRKLMCETGSKSEERAHKI</sequence>
<feature type="region of interest" description="Disordered" evidence="1">
    <location>
        <begin position="215"/>
        <end position="267"/>
    </location>
</feature>
<dbReference type="EMBL" id="CAJPDQ010000002">
    <property type="protein sequence ID" value="CAF9904774.1"/>
    <property type="molecule type" value="Genomic_DNA"/>
</dbReference>
<evidence type="ECO:0000313" key="2">
    <source>
        <dbReference type="EMBL" id="CAF9904774.1"/>
    </source>
</evidence>